<dbReference type="EMBL" id="CAJNOI010008090">
    <property type="protein sequence ID" value="CAF1594712.1"/>
    <property type="molecule type" value="Genomic_DNA"/>
</dbReference>
<organism evidence="1 4">
    <name type="scientific">Adineta steineri</name>
    <dbReference type="NCBI Taxonomy" id="433720"/>
    <lineage>
        <taxon>Eukaryota</taxon>
        <taxon>Metazoa</taxon>
        <taxon>Spiralia</taxon>
        <taxon>Gnathifera</taxon>
        <taxon>Rotifera</taxon>
        <taxon>Eurotatoria</taxon>
        <taxon>Bdelloidea</taxon>
        <taxon>Adinetida</taxon>
        <taxon>Adinetidae</taxon>
        <taxon>Adineta</taxon>
    </lineage>
</organism>
<reference evidence="1" key="1">
    <citation type="submission" date="2021-02" db="EMBL/GenBank/DDBJ databases">
        <authorList>
            <person name="Nowell W R."/>
        </authorList>
    </citation>
    <scope>NUCLEOTIDE SEQUENCE</scope>
</reference>
<dbReference type="EMBL" id="CAJNOM010008537">
    <property type="protein sequence ID" value="CAF1680402.1"/>
    <property type="molecule type" value="Genomic_DNA"/>
</dbReference>
<gene>
    <name evidence="1" type="ORF">BJG266_LOCUS49954</name>
    <name evidence="2" type="ORF">QVE165_LOCUS67047</name>
</gene>
<dbReference type="Proteomes" id="UP000663877">
    <property type="component" value="Unassembled WGS sequence"/>
</dbReference>
<keyword evidence="3" id="KW-1185">Reference proteome</keyword>
<dbReference type="Proteomes" id="UP000663832">
    <property type="component" value="Unassembled WGS sequence"/>
</dbReference>
<evidence type="ECO:0000313" key="1">
    <source>
        <dbReference type="EMBL" id="CAF1594712.1"/>
    </source>
</evidence>
<dbReference type="OrthoDB" id="5570127at2759"/>
<sequence>MGPLTGTILATLTALAQPKHQIVEYLKIFYKEDIHIKQPELIQKECVDLVEHIAHQLETKLNQFTNFDVSKTIVSQLVQKSTDINQLSRLNPLYYPWL</sequence>
<name>A0A816ADX7_9BILA</name>
<evidence type="ECO:0000313" key="2">
    <source>
        <dbReference type="EMBL" id="CAF1680402.1"/>
    </source>
</evidence>
<protein>
    <submittedName>
        <fullName evidence="1">Uncharacterized protein</fullName>
    </submittedName>
</protein>
<accession>A0A816ADX7</accession>
<evidence type="ECO:0000313" key="3">
    <source>
        <dbReference type="Proteomes" id="UP000663832"/>
    </source>
</evidence>
<evidence type="ECO:0000313" key="4">
    <source>
        <dbReference type="Proteomes" id="UP000663877"/>
    </source>
</evidence>
<proteinExistence type="predicted"/>
<dbReference type="AlphaFoldDB" id="A0A816ADX7"/>
<comment type="caution">
    <text evidence="1">The sequence shown here is derived from an EMBL/GenBank/DDBJ whole genome shotgun (WGS) entry which is preliminary data.</text>
</comment>